<dbReference type="PANTHER" id="PTHR43479">
    <property type="entry name" value="ACREF/ENVCD OPERON REPRESSOR-RELATED"/>
    <property type="match status" value="1"/>
</dbReference>
<dbReference type="InterPro" id="IPR039532">
    <property type="entry name" value="TetR_C_Firmicutes"/>
</dbReference>
<protein>
    <submittedName>
        <fullName evidence="4">TetR/AcrR family transcriptional regulator</fullName>
    </submittedName>
</protein>
<dbReference type="InterPro" id="IPR050624">
    <property type="entry name" value="HTH-type_Tx_Regulator"/>
</dbReference>
<name>A0A841Z686_9LIST</name>
<comment type="caution">
    <text evidence="4">The sequence shown here is derived from an EMBL/GenBank/DDBJ whole genome shotgun (WGS) entry which is preliminary data.</text>
</comment>
<evidence type="ECO:0000259" key="3">
    <source>
        <dbReference type="PROSITE" id="PS50977"/>
    </source>
</evidence>
<accession>A0A841Z686</accession>
<dbReference type="Proteomes" id="UP000564536">
    <property type="component" value="Unassembled WGS sequence"/>
</dbReference>
<evidence type="ECO:0000313" key="5">
    <source>
        <dbReference type="Proteomes" id="UP000564536"/>
    </source>
</evidence>
<evidence type="ECO:0000256" key="1">
    <source>
        <dbReference type="ARBA" id="ARBA00023125"/>
    </source>
</evidence>
<dbReference type="InterPro" id="IPR009057">
    <property type="entry name" value="Homeodomain-like_sf"/>
</dbReference>
<dbReference type="AlphaFoldDB" id="A0A841Z686"/>
<reference evidence="4 5" key="1">
    <citation type="submission" date="2020-03" db="EMBL/GenBank/DDBJ databases">
        <title>Soil Listeria distribution.</title>
        <authorList>
            <person name="Liao J."/>
            <person name="Wiedmann M."/>
        </authorList>
    </citation>
    <scope>NUCLEOTIDE SEQUENCE [LARGE SCALE GENOMIC DNA]</scope>
    <source>
        <strain evidence="4 5">FSL L7-1523</strain>
    </source>
</reference>
<feature type="domain" description="HTH tetR-type" evidence="3">
    <location>
        <begin position="11"/>
        <end position="73"/>
    </location>
</feature>
<dbReference type="PROSITE" id="PS50977">
    <property type="entry name" value="HTH_TETR_2"/>
    <property type="match status" value="1"/>
</dbReference>
<gene>
    <name evidence="4" type="ORF">HB943_08935</name>
</gene>
<feature type="DNA-binding region" description="H-T-H motif" evidence="2">
    <location>
        <begin position="36"/>
        <end position="55"/>
    </location>
</feature>
<dbReference type="Pfam" id="PF14278">
    <property type="entry name" value="TetR_C_8"/>
    <property type="match status" value="1"/>
</dbReference>
<dbReference type="EMBL" id="JAARRL010000012">
    <property type="protein sequence ID" value="MBC1500728.1"/>
    <property type="molecule type" value="Genomic_DNA"/>
</dbReference>
<organism evidence="4 5">
    <name type="scientific">Listeria weihenstephanensis</name>
    <dbReference type="NCBI Taxonomy" id="1006155"/>
    <lineage>
        <taxon>Bacteria</taxon>
        <taxon>Bacillati</taxon>
        <taxon>Bacillota</taxon>
        <taxon>Bacilli</taxon>
        <taxon>Bacillales</taxon>
        <taxon>Listeriaceae</taxon>
        <taxon>Listeria</taxon>
    </lineage>
</organism>
<evidence type="ECO:0000313" key="4">
    <source>
        <dbReference type="EMBL" id="MBC1500728.1"/>
    </source>
</evidence>
<dbReference type="GO" id="GO:0003677">
    <property type="term" value="F:DNA binding"/>
    <property type="evidence" value="ECO:0007669"/>
    <property type="project" value="UniProtKB-UniRule"/>
</dbReference>
<dbReference type="InterPro" id="IPR001647">
    <property type="entry name" value="HTH_TetR"/>
</dbReference>
<proteinExistence type="predicted"/>
<dbReference type="Gene3D" id="1.10.357.10">
    <property type="entry name" value="Tetracycline Repressor, domain 2"/>
    <property type="match status" value="1"/>
</dbReference>
<keyword evidence="1 2" id="KW-0238">DNA-binding</keyword>
<dbReference type="PANTHER" id="PTHR43479:SF16">
    <property type="entry name" value="HTH TETR-TYPE DOMAIN-CONTAINING PROTEIN"/>
    <property type="match status" value="1"/>
</dbReference>
<sequence length="185" mass="21949">MSERKEDLRSLRTKTHLSNALLELINEDVYTFEAITINMFCDKAMVHRTTFYKHFEDKYHLLTYCVDKMQTGFDRFTPRERLCQPFMCMFEAWDWQLVLTIFECFHASEQFRNDFGKRMNNLMLADLSKLLKDGENTDVPKEIIAEIFGHAISGLALWWVSREQTTPAEEMDGYFQALVNTRIFD</sequence>
<evidence type="ECO:0000256" key="2">
    <source>
        <dbReference type="PROSITE-ProRule" id="PRU00335"/>
    </source>
</evidence>
<dbReference type="SUPFAM" id="SSF46689">
    <property type="entry name" value="Homeodomain-like"/>
    <property type="match status" value="1"/>
</dbReference>
<dbReference type="RefSeq" id="WP_185425892.1">
    <property type="nucleotide sequence ID" value="NZ_JAARRL010000012.1"/>
</dbReference>